<feature type="binding site" evidence="7">
    <location>
        <position position="20"/>
    </location>
    <ligand>
        <name>3-phosphoshikimate</name>
        <dbReference type="ChEBI" id="CHEBI:145989"/>
    </ligand>
</feature>
<comment type="caution">
    <text evidence="7">Lacks conserved residue(s) required for the propagation of feature annotation.</text>
</comment>
<evidence type="ECO:0000313" key="9">
    <source>
        <dbReference type="EMBL" id="MQM72666.1"/>
    </source>
</evidence>
<dbReference type="Proteomes" id="UP000473648">
    <property type="component" value="Unassembled WGS sequence"/>
</dbReference>
<comment type="subcellular location">
    <subcellularLocation>
        <location evidence="7">Cytoplasm</location>
    </subcellularLocation>
</comment>
<proteinExistence type="inferred from homology"/>
<dbReference type="Pfam" id="PF00275">
    <property type="entry name" value="EPSP_synthase"/>
    <property type="match status" value="1"/>
</dbReference>
<dbReference type="InterPro" id="IPR023193">
    <property type="entry name" value="EPSP_synthase_CS"/>
</dbReference>
<dbReference type="CDD" id="cd01556">
    <property type="entry name" value="EPSP_synthase"/>
    <property type="match status" value="1"/>
</dbReference>
<evidence type="ECO:0000313" key="10">
    <source>
        <dbReference type="Proteomes" id="UP000473648"/>
    </source>
</evidence>
<reference evidence="9" key="1">
    <citation type="journal article" date="2020" name="Appl. Environ. Microbiol.">
        <title>Medium-Chain Fatty Acid Synthesis by 'Candidatus Weimeria bifida' gen. nov., sp. nov., and 'Candidatus Pseudoramibacter fermentans' sp. nov.</title>
        <authorList>
            <person name="Scarborough M.J."/>
            <person name="Myers K.S."/>
            <person name="Donohue T.J."/>
            <person name="Noguera D.R."/>
        </authorList>
    </citation>
    <scope>NUCLEOTIDE SEQUENCE</scope>
    <source>
        <strain evidence="9">EUB1.1</strain>
    </source>
</reference>
<keyword evidence="3 7" id="KW-0028">Amino-acid biosynthesis</keyword>
<evidence type="ECO:0000256" key="2">
    <source>
        <dbReference type="ARBA" id="ARBA00009948"/>
    </source>
</evidence>
<feature type="binding site" evidence="7">
    <location>
        <position position="193"/>
    </location>
    <ligand>
        <name>3-phosphoshikimate</name>
        <dbReference type="ChEBI" id="CHEBI:145989"/>
    </ligand>
</feature>
<dbReference type="EC" id="2.5.1.19" evidence="7"/>
<evidence type="ECO:0000256" key="4">
    <source>
        <dbReference type="ARBA" id="ARBA00022679"/>
    </source>
</evidence>
<feature type="binding site" evidence="7">
    <location>
        <position position="339"/>
    </location>
    <ligand>
        <name>phosphoenolpyruvate</name>
        <dbReference type="ChEBI" id="CHEBI:58702"/>
    </ligand>
</feature>
<dbReference type="PROSITE" id="PS00885">
    <property type="entry name" value="EPSP_SYNTHASE_2"/>
    <property type="match status" value="1"/>
</dbReference>
<comment type="catalytic activity">
    <reaction evidence="6">
        <text>3-phosphoshikimate + phosphoenolpyruvate = 5-O-(1-carboxyvinyl)-3-phosphoshikimate + phosphate</text>
        <dbReference type="Rhea" id="RHEA:21256"/>
        <dbReference type="ChEBI" id="CHEBI:43474"/>
        <dbReference type="ChEBI" id="CHEBI:57701"/>
        <dbReference type="ChEBI" id="CHEBI:58702"/>
        <dbReference type="ChEBI" id="CHEBI:145989"/>
        <dbReference type="EC" id="2.5.1.19"/>
    </reaction>
    <physiologicalReaction direction="left-to-right" evidence="6">
        <dbReference type="Rhea" id="RHEA:21257"/>
    </physiologicalReaction>
</comment>
<dbReference type="GO" id="GO:0009423">
    <property type="term" value="P:chorismate biosynthetic process"/>
    <property type="evidence" value="ECO:0007669"/>
    <property type="project" value="UniProtKB-UniRule"/>
</dbReference>
<gene>
    <name evidence="7 9" type="primary">aroA</name>
    <name evidence="9" type="ORF">FRC53_04435</name>
</gene>
<dbReference type="GO" id="GO:0009073">
    <property type="term" value="P:aromatic amino acid family biosynthetic process"/>
    <property type="evidence" value="ECO:0007669"/>
    <property type="project" value="UniProtKB-KW"/>
</dbReference>
<sequence length="424" mass="45417">MDITIQPHPIGGTVQVPPSKSLSHRALICAALADGKSVLDHLLVSEDIVATCSVLEAFGAKIEKLNEDGSKLKMIGCGRPSADHVTLDCHESGSTVRFLMPLAALDAAEVTLTGRGRLPKRPLEPYRPIFDASQINWQTAGDDALPLTLSGALKPGDYTMPGDVSSQFISGLLFALPLLNGPSTLRITTALESRPYVDLTLGVLKYYGITIDVSEDGRFYAIPGGQHYKPADFSVEGDYSQAAFWFAFGVNGRAVRCEHLPKTSLQGDAAIIPLIRQMGGQIDWQDGAWVAKPSARHGIDMDVSQCPDLMPILAVLAATAEGRSRILGAGRLRLKESDRLSAMADLLTRLGVRVEEAPDGMTIWGAGQLKGGEIDAVNDHRIAMAAAAASECCSDPLTIHGAEAVRKSYPDFWQDFRQNGGQTA</sequence>
<dbReference type="PIRSF" id="PIRSF000505">
    <property type="entry name" value="EPSPS"/>
    <property type="match status" value="1"/>
</dbReference>
<accession>A0A6L5GRZ6</accession>
<feature type="binding site" evidence="7">
    <location>
        <position position="167"/>
    </location>
    <ligand>
        <name>3-phosphoshikimate</name>
        <dbReference type="ChEBI" id="CHEBI:145989"/>
    </ligand>
</feature>
<dbReference type="GO" id="GO:0008652">
    <property type="term" value="P:amino acid biosynthetic process"/>
    <property type="evidence" value="ECO:0007669"/>
    <property type="project" value="UniProtKB-KW"/>
</dbReference>
<keyword evidence="7" id="KW-0963">Cytoplasm</keyword>
<evidence type="ECO:0000256" key="1">
    <source>
        <dbReference type="ARBA" id="ARBA00004811"/>
    </source>
</evidence>
<dbReference type="AlphaFoldDB" id="A0A6L5GRZ6"/>
<protein>
    <recommendedName>
        <fullName evidence="7">3-phosphoshikimate 1-carboxyvinyltransferase</fullName>
        <ecNumber evidence="7">2.5.1.19</ecNumber>
    </recommendedName>
    <alternativeName>
        <fullName evidence="7">5-enolpyruvylshikimate-3-phosphate synthase</fullName>
        <shortName evidence="7">EPSP synthase</shortName>
        <shortName evidence="7">EPSPS</shortName>
    </alternativeName>
</protein>
<evidence type="ECO:0000259" key="8">
    <source>
        <dbReference type="Pfam" id="PF00275"/>
    </source>
</evidence>
<evidence type="ECO:0000256" key="3">
    <source>
        <dbReference type="ARBA" id="ARBA00022605"/>
    </source>
</evidence>
<dbReference type="InterPro" id="IPR013792">
    <property type="entry name" value="RNA3'P_cycl/enolpyr_Trfase_a/b"/>
</dbReference>
<feature type="domain" description="Enolpyruvate transferase" evidence="8">
    <location>
        <begin position="7"/>
        <end position="415"/>
    </location>
</feature>
<organism evidence="9 10">
    <name type="scientific">Candidatus Pseudoramibacter fermentans</name>
    <dbReference type="NCBI Taxonomy" id="2594427"/>
    <lineage>
        <taxon>Bacteria</taxon>
        <taxon>Bacillati</taxon>
        <taxon>Bacillota</taxon>
        <taxon>Clostridia</taxon>
        <taxon>Eubacteriales</taxon>
        <taxon>Eubacteriaceae</taxon>
        <taxon>Pseudoramibacter</taxon>
    </lineage>
</organism>
<comment type="function">
    <text evidence="7">Catalyzes the transfer of the enolpyruvyl moiety of phosphoenolpyruvate (PEP) to the 5-hydroxyl of shikimate-3-phosphate (S3P) to produce enolpyruvyl shikimate-3-phosphate and inorganic phosphate.</text>
</comment>
<feature type="binding site" evidence="7">
    <location>
        <position position="167"/>
    </location>
    <ligand>
        <name>phosphoenolpyruvate</name>
        <dbReference type="ChEBI" id="CHEBI:58702"/>
    </ligand>
</feature>
<dbReference type="NCBIfam" id="TIGR01356">
    <property type="entry name" value="aroA"/>
    <property type="match status" value="1"/>
</dbReference>
<dbReference type="InterPro" id="IPR001986">
    <property type="entry name" value="Enolpyruvate_Tfrase_dom"/>
</dbReference>
<comment type="similarity">
    <text evidence="2 7">Belongs to the EPSP synthase family.</text>
</comment>
<feature type="binding site" evidence="7">
    <location>
        <position position="121"/>
    </location>
    <ligand>
        <name>phosphoenolpyruvate</name>
        <dbReference type="ChEBI" id="CHEBI:58702"/>
    </ligand>
</feature>
<dbReference type="InterPro" id="IPR036968">
    <property type="entry name" value="Enolpyruvate_Tfrase_sf"/>
</dbReference>
<feature type="binding site" evidence="7">
    <location>
        <position position="381"/>
    </location>
    <ligand>
        <name>phosphoenolpyruvate</name>
        <dbReference type="ChEBI" id="CHEBI:58702"/>
    </ligand>
</feature>
<feature type="binding site" evidence="7">
    <location>
        <position position="20"/>
    </location>
    <ligand>
        <name>phosphoenolpyruvate</name>
        <dbReference type="ChEBI" id="CHEBI:58702"/>
    </ligand>
</feature>
<feature type="binding site" evidence="7">
    <location>
        <position position="407"/>
    </location>
    <ligand>
        <name>phosphoenolpyruvate</name>
        <dbReference type="ChEBI" id="CHEBI:58702"/>
    </ligand>
</feature>
<dbReference type="UniPathway" id="UPA00053">
    <property type="reaction ID" value="UER00089"/>
</dbReference>
<dbReference type="InterPro" id="IPR006264">
    <property type="entry name" value="EPSP_synthase"/>
</dbReference>
<dbReference type="PANTHER" id="PTHR21090">
    <property type="entry name" value="AROM/DEHYDROQUINATE SYNTHASE"/>
    <property type="match status" value="1"/>
</dbReference>
<evidence type="ECO:0000256" key="5">
    <source>
        <dbReference type="ARBA" id="ARBA00023141"/>
    </source>
</evidence>
<feature type="binding site" evidence="7">
    <location>
        <position position="166"/>
    </location>
    <ligand>
        <name>3-phosphoshikimate</name>
        <dbReference type="ChEBI" id="CHEBI:145989"/>
    </ligand>
</feature>
<feature type="binding site" evidence="7">
    <location>
        <position position="308"/>
    </location>
    <ligand>
        <name>3-phosphoshikimate</name>
        <dbReference type="ChEBI" id="CHEBI:145989"/>
    </ligand>
</feature>
<feature type="binding site" evidence="7">
    <location>
        <position position="25"/>
    </location>
    <ligand>
        <name>3-phosphoshikimate</name>
        <dbReference type="ChEBI" id="CHEBI:145989"/>
    </ligand>
</feature>
<feature type="binding site" evidence="7">
    <location>
        <position position="335"/>
    </location>
    <ligand>
        <name>3-phosphoshikimate</name>
        <dbReference type="ChEBI" id="CHEBI:145989"/>
    </ligand>
</feature>
<feature type="binding site" evidence="7">
    <location>
        <position position="21"/>
    </location>
    <ligand>
        <name>3-phosphoshikimate</name>
        <dbReference type="ChEBI" id="CHEBI:145989"/>
    </ligand>
</feature>
<name>A0A6L5GRZ6_9FIRM</name>
<dbReference type="EMBL" id="VOGB01000004">
    <property type="protein sequence ID" value="MQM72666.1"/>
    <property type="molecule type" value="Genomic_DNA"/>
</dbReference>
<dbReference type="SUPFAM" id="SSF55205">
    <property type="entry name" value="EPT/RTPC-like"/>
    <property type="match status" value="1"/>
</dbReference>
<feature type="binding site" evidence="7">
    <location>
        <position position="93"/>
    </location>
    <ligand>
        <name>phosphoenolpyruvate</name>
        <dbReference type="ChEBI" id="CHEBI:58702"/>
    </ligand>
</feature>
<keyword evidence="5 7" id="KW-0057">Aromatic amino acid biosynthesis</keyword>
<dbReference type="GO" id="GO:0003866">
    <property type="term" value="F:3-phosphoshikimate 1-carboxyvinyltransferase activity"/>
    <property type="evidence" value="ECO:0007669"/>
    <property type="project" value="UniProtKB-UniRule"/>
</dbReference>
<dbReference type="GO" id="GO:0005737">
    <property type="term" value="C:cytoplasm"/>
    <property type="evidence" value="ECO:0007669"/>
    <property type="project" value="UniProtKB-SubCell"/>
</dbReference>
<dbReference type="HAMAP" id="MF_00210">
    <property type="entry name" value="EPSP_synth"/>
    <property type="match status" value="1"/>
</dbReference>
<comment type="subunit">
    <text evidence="7">Monomer.</text>
</comment>
<comment type="pathway">
    <text evidence="1 7">Metabolic intermediate biosynthesis; chorismate biosynthesis; chorismate from D-erythrose 4-phosphate and phosphoenolpyruvate: step 6/7.</text>
</comment>
<evidence type="ECO:0000256" key="7">
    <source>
        <dbReference type="HAMAP-Rule" id="MF_00210"/>
    </source>
</evidence>
<feature type="binding site" evidence="7">
    <location>
        <position position="165"/>
    </location>
    <ligand>
        <name>3-phosphoshikimate</name>
        <dbReference type="ChEBI" id="CHEBI:145989"/>
    </ligand>
</feature>
<comment type="caution">
    <text evidence="9">The sequence shown here is derived from an EMBL/GenBank/DDBJ whole genome shotgun (WGS) entry which is preliminary data.</text>
</comment>
<keyword evidence="4 7" id="KW-0808">Transferase</keyword>
<dbReference type="Gene3D" id="3.65.10.10">
    <property type="entry name" value="Enolpyruvate transferase domain"/>
    <property type="match status" value="2"/>
</dbReference>
<dbReference type="PANTHER" id="PTHR21090:SF5">
    <property type="entry name" value="PENTAFUNCTIONAL AROM POLYPEPTIDE"/>
    <property type="match status" value="1"/>
</dbReference>
<feature type="active site" description="Proton acceptor" evidence="7">
    <location>
        <position position="308"/>
    </location>
</feature>
<keyword evidence="10" id="KW-1185">Reference proteome</keyword>
<evidence type="ECO:0000256" key="6">
    <source>
        <dbReference type="ARBA" id="ARBA00044633"/>
    </source>
</evidence>